<dbReference type="PANTHER" id="PTHR22891">
    <property type="entry name" value="EUKARYOTIC TRANSLATION INITIATION FACTOR 2C"/>
    <property type="match status" value="1"/>
</dbReference>
<dbReference type="GO" id="GO:0003723">
    <property type="term" value="F:RNA binding"/>
    <property type="evidence" value="ECO:0000318"/>
    <property type="project" value="GO_Central"/>
</dbReference>
<dbReference type="SUPFAM" id="SSF53098">
    <property type="entry name" value="Ribonuclease H-like"/>
    <property type="match status" value="1"/>
</dbReference>
<keyword evidence="3" id="KW-1185">Reference proteome</keyword>
<name>A0A022RBK0_ERYGU</name>
<dbReference type="Gene3D" id="3.40.50.2300">
    <property type="match status" value="1"/>
</dbReference>
<dbReference type="GO" id="GO:0005737">
    <property type="term" value="C:cytoplasm"/>
    <property type="evidence" value="ECO:0000318"/>
    <property type="project" value="GO_Central"/>
</dbReference>
<dbReference type="CDD" id="cd02846">
    <property type="entry name" value="PAZ_argonaute_like"/>
    <property type="match status" value="1"/>
</dbReference>
<dbReference type="STRING" id="4155.A0A022RBK0"/>
<evidence type="ECO:0000313" key="3">
    <source>
        <dbReference type="Proteomes" id="UP000030748"/>
    </source>
</evidence>
<dbReference type="GO" id="GO:0031047">
    <property type="term" value="P:regulatory ncRNA-mediated gene silencing"/>
    <property type="evidence" value="ECO:0000318"/>
    <property type="project" value="GO_Central"/>
</dbReference>
<dbReference type="InterPro" id="IPR036085">
    <property type="entry name" value="PAZ_dom_sf"/>
</dbReference>
<evidence type="ECO:0000313" key="2">
    <source>
        <dbReference type="EMBL" id="EYU37384.1"/>
    </source>
</evidence>
<protein>
    <recommendedName>
        <fullName evidence="1">PAZ domain-containing protein</fullName>
    </recommendedName>
</protein>
<dbReference type="InterPro" id="IPR003100">
    <property type="entry name" value="PAZ_dom"/>
</dbReference>
<dbReference type="InterPro" id="IPR012337">
    <property type="entry name" value="RNaseH-like_sf"/>
</dbReference>
<dbReference type="GO" id="GO:0004521">
    <property type="term" value="F:RNA endonuclease activity"/>
    <property type="evidence" value="ECO:0000318"/>
    <property type="project" value="GO_Central"/>
</dbReference>
<proteinExistence type="predicted"/>
<evidence type="ECO:0000259" key="1">
    <source>
        <dbReference type="PROSITE" id="PS50821"/>
    </source>
</evidence>
<gene>
    <name evidence="2" type="ORF">MIMGU_mgv1a025320mg</name>
</gene>
<feature type="domain" description="PAZ" evidence="1">
    <location>
        <begin position="95"/>
        <end position="183"/>
    </location>
</feature>
<dbReference type="PhylomeDB" id="A0A022RBK0"/>
<dbReference type="EMBL" id="KI630533">
    <property type="protein sequence ID" value="EYU37384.1"/>
    <property type="molecule type" value="Genomic_DNA"/>
</dbReference>
<sequence>MPKRSIITRPGFGNSGQRISLLANYFKVSIEKSRHNFLQIQPSVYTVGPLPQNNFEFVVVLEESIPKRGMFLEFGEGLMGVRAFDSNFCPTLGGLCLNMVNETRDIDWGKAKKMLKNMRIMASHSGAEFEVIGLSEKPCNQQLDYFVKRRNIELVYSSSMPCLDVGKPTRPNYRPIELCLVSVQRYTKALSRNQRASLVEKLKQNPPDIIQVIAMKCNYVEDHILFDCGISIEKNLTQINGRILDTPKLKVGNNEDCIPKNGPWNFNNKGILFYFIYSFEEDPKCRRANTPVKRVEMMFKQIIDELRPWKKKCLCGLGIVTQCISPTKIDDQYLTHVLLKINSKVTRVYTIYTIYLYLL</sequence>
<dbReference type="Pfam" id="PF02170">
    <property type="entry name" value="PAZ"/>
    <property type="match status" value="1"/>
</dbReference>
<dbReference type="PROSITE" id="PS50821">
    <property type="entry name" value="PAZ"/>
    <property type="match status" value="1"/>
</dbReference>
<dbReference type="GO" id="GO:0005634">
    <property type="term" value="C:nucleus"/>
    <property type="evidence" value="ECO:0000318"/>
    <property type="project" value="GO_Central"/>
</dbReference>
<dbReference type="Gene3D" id="2.170.260.10">
    <property type="entry name" value="paz domain"/>
    <property type="match status" value="1"/>
</dbReference>
<dbReference type="eggNOG" id="KOG1041">
    <property type="taxonomic scope" value="Eukaryota"/>
</dbReference>
<accession>A0A022RBK0</accession>
<organism evidence="2 3">
    <name type="scientific">Erythranthe guttata</name>
    <name type="common">Yellow monkey flower</name>
    <name type="synonym">Mimulus guttatus</name>
    <dbReference type="NCBI Taxonomy" id="4155"/>
    <lineage>
        <taxon>Eukaryota</taxon>
        <taxon>Viridiplantae</taxon>
        <taxon>Streptophyta</taxon>
        <taxon>Embryophyta</taxon>
        <taxon>Tracheophyta</taxon>
        <taxon>Spermatophyta</taxon>
        <taxon>Magnoliopsida</taxon>
        <taxon>eudicotyledons</taxon>
        <taxon>Gunneridae</taxon>
        <taxon>Pentapetalae</taxon>
        <taxon>asterids</taxon>
        <taxon>lamiids</taxon>
        <taxon>Lamiales</taxon>
        <taxon>Phrymaceae</taxon>
        <taxon>Erythranthe</taxon>
    </lineage>
</organism>
<reference evidence="2 3" key="1">
    <citation type="journal article" date="2013" name="Proc. Natl. Acad. Sci. U.S.A.">
        <title>Fine-scale variation in meiotic recombination in Mimulus inferred from population shotgun sequencing.</title>
        <authorList>
            <person name="Hellsten U."/>
            <person name="Wright K.M."/>
            <person name="Jenkins J."/>
            <person name="Shu S."/>
            <person name="Yuan Y."/>
            <person name="Wessler S.R."/>
            <person name="Schmutz J."/>
            <person name="Willis J.H."/>
            <person name="Rokhsar D.S."/>
        </authorList>
    </citation>
    <scope>NUCLEOTIDE SEQUENCE [LARGE SCALE GENOMIC DNA]</scope>
    <source>
        <strain evidence="3">cv. DUN x IM62</strain>
    </source>
</reference>
<dbReference type="Proteomes" id="UP000030748">
    <property type="component" value="Unassembled WGS sequence"/>
</dbReference>
<dbReference type="AlphaFoldDB" id="A0A022RBK0"/>
<dbReference type="SUPFAM" id="SSF101690">
    <property type="entry name" value="PAZ domain"/>
    <property type="match status" value="1"/>
</dbReference>